<sequence length="206" mass="22093">MFARTTTIQLKPASLEDAVAHVRDIVMPAALATEGNVGLSMLVGREDSRTIVTTAWRSAEFMRESAQAMTVLREQVAEMFGGPPQVEEWEIALLHRDHHSGAGAAVRGTWLKVAPEQVDAVIDVFKMTTLPGLAEFDGFCSASLLVDRTSGRCVASIGYDSAEALGRTAEKANSLRAATLAAAGAERLDVREFDLAIAHLNVPEMA</sequence>
<dbReference type="Proteomes" id="UP001236014">
    <property type="component" value="Chromosome"/>
</dbReference>
<dbReference type="RefSeq" id="WP_285966943.1">
    <property type="nucleotide sequence ID" value="NZ_CP127294.1"/>
</dbReference>
<keyword evidence="2" id="KW-1185">Reference proteome</keyword>
<dbReference type="SUPFAM" id="SSF54909">
    <property type="entry name" value="Dimeric alpha+beta barrel"/>
    <property type="match status" value="1"/>
</dbReference>
<evidence type="ECO:0008006" key="3">
    <source>
        <dbReference type="Google" id="ProtNLM"/>
    </source>
</evidence>
<accession>A0A9Y2I9W1</accession>
<organism evidence="1 2">
    <name type="scientific">Amycolatopsis carbonis</name>
    <dbReference type="NCBI Taxonomy" id="715471"/>
    <lineage>
        <taxon>Bacteria</taxon>
        <taxon>Bacillati</taxon>
        <taxon>Actinomycetota</taxon>
        <taxon>Actinomycetes</taxon>
        <taxon>Pseudonocardiales</taxon>
        <taxon>Pseudonocardiaceae</taxon>
        <taxon>Amycolatopsis</taxon>
    </lineage>
</organism>
<dbReference type="EMBL" id="CP127294">
    <property type="protein sequence ID" value="WIX76192.1"/>
    <property type="molecule type" value="Genomic_DNA"/>
</dbReference>
<evidence type="ECO:0000313" key="1">
    <source>
        <dbReference type="EMBL" id="WIX76192.1"/>
    </source>
</evidence>
<name>A0A9Y2I9W1_9PSEU</name>
<gene>
    <name evidence="1" type="ORF">QRX50_32610</name>
</gene>
<evidence type="ECO:0000313" key="2">
    <source>
        <dbReference type="Proteomes" id="UP001236014"/>
    </source>
</evidence>
<dbReference type="AlphaFoldDB" id="A0A9Y2I9W1"/>
<proteinExistence type="predicted"/>
<dbReference type="InterPro" id="IPR011008">
    <property type="entry name" value="Dimeric_a/b-barrel"/>
</dbReference>
<dbReference type="KEGG" id="acab:QRX50_32610"/>
<protein>
    <recommendedName>
        <fullName evidence="3">ABM domain-containing protein</fullName>
    </recommendedName>
</protein>
<reference evidence="1 2" key="1">
    <citation type="submission" date="2023-06" db="EMBL/GenBank/DDBJ databases">
        <authorList>
            <person name="Oyuntsetseg B."/>
            <person name="Kim S.B."/>
        </authorList>
    </citation>
    <scope>NUCLEOTIDE SEQUENCE [LARGE SCALE GENOMIC DNA]</scope>
    <source>
        <strain evidence="1 2">2-15</strain>
    </source>
</reference>